<keyword evidence="3 6" id="KW-0732">Signal</keyword>
<accession>A0ABV2TL61</accession>
<dbReference type="EMBL" id="JBEWZI010000005">
    <property type="protein sequence ID" value="MET7013767.1"/>
    <property type="molecule type" value="Genomic_DNA"/>
</dbReference>
<evidence type="ECO:0000256" key="2">
    <source>
        <dbReference type="ARBA" id="ARBA00022448"/>
    </source>
</evidence>
<keyword evidence="8" id="KW-1185">Reference proteome</keyword>
<organism evidence="7 8">
    <name type="scientific">Uliginosibacterium flavum</name>
    <dbReference type="NCBI Taxonomy" id="1396831"/>
    <lineage>
        <taxon>Bacteria</taxon>
        <taxon>Pseudomonadati</taxon>
        <taxon>Pseudomonadota</taxon>
        <taxon>Betaproteobacteria</taxon>
        <taxon>Rhodocyclales</taxon>
        <taxon>Zoogloeaceae</taxon>
        <taxon>Uliginosibacterium</taxon>
    </lineage>
</organism>
<dbReference type="SUPFAM" id="SSF53850">
    <property type="entry name" value="Periplasmic binding protein-like II"/>
    <property type="match status" value="1"/>
</dbReference>
<dbReference type="PANTHER" id="PTHR30222">
    <property type="entry name" value="SPERMIDINE/PUTRESCINE-BINDING PERIPLASMIC PROTEIN"/>
    <property type="match status" value="1"/>
</dbReference>
<dbReference type="InterPro" id="IPR006059">
    <property type="entry name" value="SBP"/>
</dbReference>
<feature type="chain" id="PRO_5047418840" description="Putrescine-binding periplasmic protein" evidence="6">
    <location>
        <begin position="25"/>
        <end position="360"/>
    </location>
</feature>
<feature type="signal peptide" evidence="6">
    <location>
        <begin position="1"/>
        <end position="24"/>
    </location>
</feature>
<evidence type="ECO:0000256" key="1">
    <source>
        <dbReference type="ARBA" id="ARBA00004418"/>
    </source>
</evidence>
<evidence type="ECO:0000256" key="5">
    <source>
        <dbReference type="PIRNR" id="PIRNR019574"/>
    </source>
</evidence>
<evidence type="ECO:0000256" key="6">
    <source>
        <dbReference type="SAM" id="SignalP"/>
    </source>
</evidence>
<dbReference type="PRINTS" id="PR00909">
    <property type="entry name" value="SPERMDNBNDNG"/>
</dbReference>
<name>A0ABV2TL61_9RHOO</name>
<evidence type="ECO:0000256" key="4">
    <source>
        <dbReference type="ARBA" id="ARBA00022764"/>
    </source>
</evidence>
<evidence type="ECO:0000313" key="7">
    <source>
        <dbReference type="EMBL" id="MET7013767.1"/>
    </source>
</evidence>
<reference evidence="7 8" key="1">
    <citation type="submission" date="2024-07" db="EMBL/GenBank/DDBJ databases">
        <title>Uliginosibacterium flavum JJ3220;KACC:17644.</title>
        <authorList>
            <person name="Kim M.K."/>
        </authorList>
    </citation>
    <scope>NUCLEOTIDE SEQUENCE [LARGE SCALE GENOMIC DNA]</scope>
    <source>
        <strain evidence="7 8">KACC:17644</strain>
    </source>
</reference>
<keyword evidence="2 5" id="KW-0813">Transport</keyword>
<comment type="caution">
    <text evidence="7">The sequence shown here is derived from an EMBL/GenBank/DDBJ whole genome shotgun (WGS) entry which is preliminary data.</text>
</comment>
<keyword evidence="4 5" id="KW-0574">Periplasm</keyword>
<sequence>MMQLSSLPTLTALLLALLGTTARAEDVLHLYNWNTYLSESALARFEERCKCKVKQDYYSDNEEMLAKLEAGATGYDILVPTGNAVESLIRRGALRPIDHTKLPHLTNIKPEYLNTWFDPANRYSVPYAYTVTLLGYNATRLAELKLPTNSWALIFEPEYLEKMRGKVSVLNSQRELFGAALRYLGYSVQTTDPQQWEKAKQLILRAKPYWATFSNSTYIKDLAIGNLWVAHGYSSDMFRAREDAREAKRPFEIGFATPQEGAVLALDNWVIHKDGPRPDLALRFIDFMLEGDNAAELSNLIGAGNPNAAAQALIRPDIAADPSIFPTAAGFRNLEMLRDHEARHRRILSRMWTEVKVRNQ</sequence>
<comment type="subcellular location">
    <subcellularLocation>
        <location evidence="1 5">Periplasm</location>
    </subcellularLocation>
</comment>
<evidence type="ECO:0000313" key="8">
    <source>
        <dbReference type="Proteomes" id="UP001549691"/>
    </source>
</evidence>
<evidence type="ECO:0000256" key="3">
    <source>
        <dbReference type="ARBA" id="ARBA00022729"/>
    </source>
</evidence>
<dbReference type="CDD" id="cd13590">
    <property type="entry name" value="PBP2_PotD_PotF_like"/>
    <property type="match status" value="1"/>
</dbReference>
<dbReference type="PIRSF" id="PIRSF019574">
    <property type="entry name" value="Periplasmic_polyamine_BP"/>
    <property type="match status" value="1"/>
</dbReference>
<protein>
    <recommendedName>
        <fullName evidence="5">Putrescine-binding periplasmic protein</fullName>
    </recommendedName>
</protein>
<dbReference type="RefSeq" id="WP_354600230.1">
    <property type="nucleotide sequence ID" value="NZ_JBEWZI010000005.1"/>
</dbReference>
<gene>
    <name evidence="7" type="ORF">ABXR19_06175</name>
</gene>
<dbReference type="PANTHER" id="PTHR30222:SF17">
    <property type="entry name" value="SPERMIDINE_PUTRESCINE-BINDING PERIPLASMIC PROTEIN"/>
    <property type="match status" value="1"/>
</dbReference>
<dbReference type="Proteomes" id="UP001549691">
    <property type="component" value="Unassembled WGS sequence"/>
</dbReference>
<comment type="function">
    <text evidence="5">Required for the activity of the bacterial periplasmic transport system of putrescine.</text>
</comment>
<dbReference type="Gene3D" id="3.40.190.10">
    <property type="entry name" value="Periplasmic binding protein-like II"/>
    <property type="match status" value="2"/>
</dbReference>
<proteinExistence type="inferred from homology"/>
<dbReference type="Pfam" id="PF13416">
    <property type="entry name" value="SBP_bac_8"/>
    <property type="match status" value="1"/>
</dbReference>
<comment type="similarity">
    <text evidence="5">Belongs to the bacterial solute-binding protein PotD/PotF family.</text>
</comment>
<dbReference type="InterPro" id="IPR001188">
    <property type="entry name" value="Sperm_putr-bd"/>
</dbReference>